<dbReference type="Pfam" id="PF00425">
    <property type="entry name" value="Chorismate_bind"/>
    <property type="match status" value="1"/>
</dbReference>
<feature type="domain" description="Chorismate-utilising enzyme C-terminal" evidence="1">
    <location>
        <begin position="83"/>
        <end position="328"/>
    </location>
</feature>
<proteinExistence type="predicted"/>
<dbReference type="InterPro" id="IPR015890">
    <property type="entry name" value="Chorismate_C"/>
</dbReference>
<dbReference type="PANTHER" id="PTHR11236:SF50">
    <property type="entry name" value="AMINODEOXYCHORISMATE SYNTHASE COMPONENT 1"/>
    <property type="match status" value="1"/>
</dbReference>
<dbReference type="SUPFAM" id="SSF56322">
    <property type="entry name" value="ADC synthase"/>
    <property type="match status" value="1"/>
</dbReference>
<dbReference type="Gene3D" id="3.60.120.10">
    <property type="entry name" value="Anthranilate synthase"/>
    <property type="match status" value="1"/>
</dbReference>
<dbReference type="PANTHER" id="PTHR11236">
    <property type="entry name" value="AMINOBENZOATE/ANTHRANILATE SYNTHASE"/>
    <property type="match status" value="1"/>
</dbReference>
<organism evidence="2 3">
    <name type="scientific">Propioniciclava tarda</name>
    <dbReference type="NCBI Taxonomy" id="433330"/>
    <lineage>
        <taxon>Bacteria</taxon>
        <taxon>Bacillati</taxon>
        <taxon>Actinomycetota</taxon>
        <taxon>Actinomycetes</taxon>
        <taxon>Propionibacteriales</taxon>
        <taxon>Propionibacteriaceae</taxon>
        <taxon>Propioniciclava</taxon>
    </lineage>
</organism>
<evidence type="ECO:0000313" key="2">
    <source>
        <dbReference type="EMBL" id="TBT94947.1"/>
    </source>
</evidence>
<dbReference type="GO" id="GO:0046820">
    <property type="term" value="F:4-amino-4-deoxychorismate synthase activity"/>
    <property type="evidence" value="ECO:0007669"/>
    <property type="project" value="TreeGrafter"/>
</dbReference>
<keyword evidence="3" id="KW-1185">Reference proteome</keyword>
<dbReference type="AlphaFoldDB" id="A0A4Q9KKE3"/>
<dbReference type="InterPro" id="IPR005801">
    <property type="entry name" value="ADC_synthase"/>
</dbReference>
<reference evidence="2 3" key="1">
    <citation type="submission" date="2019-01" db="EMBL/GenBank/DDBJ databases">
        <title>Lactibacter flavus gen. nov., sp. nov., a novel bacterium of the family Propionibacteriaceae isolated from raw milk and dairy products.</title>
        <authorList>
            <person name="Huptas C."/>
            <person name="Wenning M."/>
            <person name="Breitenwieser F."/>
            <person name="Doll E."/>
            <person name="Von Neubeck M."/>
            <person name="Busse H.-J."/>
            <person name="Scherer S."/>
        </authorList>
    </citation>
    <scope>NUCLEOTIDE SEQUENCE [LARGE SCALE GENOMIC DNA]</scope>
    <source>
        <strain evidence="2 3">DSM 22130</strain>
    </source>
</reference>
<dbReference type="PRINTS" id="PR00095">
    <property type="entry name" value="ANTSNTHASEI"/>
</dbReference>
<protein>
    <submittedName>
        <fullName evidence="2">Anthranilate synthase component I family protein</fullName>
    </submittedName>
</protein>
<accession>A0A4Q9KKE3</accession>
<dbReference type="InterPro" id="IPR019999">
    <property type="entry name" value="Anth_synth_I-like"/>
</dbReference>
<dbReference type="RefSeq" id="WP_131172036.1">
    <property type="nucleotide sequence ID" value="NZ_FXTL01000007.1"/>
</dbReference>
<comment type="caution">
    <text evidence="2">The sequence shown here is derived from an EMBL/GenBank/DDBJ whole genome shotgun (WGS) entry which is preliminary data.</text>
</comment>
<sequence>MKRPTYGPAEPLAVVGGRLATGLLDVTSDLAALDSEGFWVVVAPFEGDATCARFETVRPAKPWTGVRWQGPQRDSWRTSLDADGFEAGVRAIRDVIAAGGVYQVNLTRRLSAPAHPGMSIPALGAALAQGNPAPFSAVVHLPDHGVHVASASPELFLGRDGARVWSSPIKGTAATPDGFLAKDTAENIMIVDLVRNDLGRVCRPGTVTVPGLLDLEPHPGLFHLVSTVSGHLRDDAGWPELIDATFPPGSVTGAPKLASLEQIRRLETAPRGVYCGGVGWVDADRRQGELNVAIRTFWIEDDELHLGTGGGITYDSDPAGEWAETELKAANLLRVVSGEVR</sequence>
<dbReference type="Proteomes" id="UP000291933">
    <property type="component" value="Unassembled WGS sequence"/>
</dbReference>
<dbReference type="GO" id="GO:0000162">
    <property type="term" value="P:L-tryptophan biosynthetic process"/>
    <property type="evidence" value="ECO:0007669"/>
    <property type="project" value="TreeGrafter"/>
</dbReference>
<dbReference type="OrthoDB" id="3518032at2"/>
<dbReference type="EMBL" id="SDMR01000008">
    <property type="protein sequence ID" value="TBT94947.1"/>
    <property type="molecule type" value="Genomic_DNA"/>
</dbReference>
<gene>
    <name evidence="2" type="ORF">ET996_07995</name>
</gene>
<evidence type="ECO:0000259" key="1">
    <source>
        <dbReference type="Pfam" id="PF00425"/>
    </source>
</evidence>
<name>A0A4Q9KKE3_PROTD</name>
<evidence type="ECO:0000313" key="3">
    <source>
        <dbReference type="Proteomes" id="UP000291933"/>
    </source>
</evidence>